<comment type="caution">
    <text evidence="1">The sequence shown here is derived from an EMBL/GenBank/DDBJ whole genome shotgun (WGS) entry which is preliminary data.</text>
</comment>
<evidence type="ECO:0000313" key="1">
    <source>
        <dbReference type="EMBL" id="GAA4391438.1"/>
    </source>
</evidence>
<protein>
    <submittedName>
        <fullName evidence="1">Uncharacterized protein</fullName>
    </submittedName>
</protein>
<proteinExistence type="predicted"/>
<accession>A0ABP8JIK4</accession>
<dbReference type="Proteomes" id="UP001500454">
    <property type="component" value="Unassembled WGS sequence"/>
</dbReference>
<organism evidence="1 2">
    <name type="scientific">Hymenobacter koreensis</name>
    <dbReference type="NCBI Taxonomy" id="1084523"/>
    <lineage>
        <taxon>Bacteria</taxon>
        <taxon>Pseudomonadati</taxon>
        <taxon>Bacteroidota</taxon>
        <taxon>Cytophagia</taxon>
        <taxon>Cytophagales</taxon>
        <taxon>Hymenobacteraceae</taxon>
        <taxon>Hymenobacter</taxon>
    </lineage>
</organism>
<gene>
    <name evidence="1" type="ORF">GCM10023186_40760</name>
</gene>
<reference evidence="2" key="1">
    <citation type="journal article" date="2019" name="Int. J. Syst. Evol. Microbiol.">
        <title>The Global Catalogue of Microorganisms (GCM) 10K type strain sequencing project: providing services to taxonomists for standard genome sequencing and annotation.</title>
        <authorList>
            <consortium name="The Broad Institute Genomics Platform"/>
            <consortium name="The Broad Institute Genome Sequencing Center for Infectious Disease"/>
            <person name="Wu L."/>
            <person name="Ma J."/>
        </authorList>
    </citation>
    <scope>NUCLEOTIDE SEQUENCE [LARGE SCALE GENOMIC DNA]</scope>
    <source>
        <strain evidence="2">JCM 17924</strain>
    </source>
</reference>
<keyword evidence="2" id="KW-1185">Reference proteome</keyword>
<name>A0ABP8JIK4_9BACT</name>
<sequence length="529" mass="58211">MLTREEARSQRNEEAKRLTVYRDTLAQRIAEKKLDAATAATLWADTLRQHEERLGRIGVLRQPPSAPQYASSIVFDPFGAGISGPRRMRANRQLRVEAVNINPFKYDVELDSKVFSYTYENPAAPKAGTAAENDKTKEFFSATSPNNSVKKLPSFAAIKRRLALYDLITQQLTKLYRQDTRPIAGAALNRAADTLFNNASLTAANFAAYRGSQADALTAVIEQQDGVVENLEESIKSLKPKRGENTTNKETREKKLAGEKVKLMNVTEELAVMNLLLTQTKGLMGGLDAAKAAAVIKEAETLGRFLIALRDESEPRFQTQFQTKGDEMDTKLKLTVRADYLIPPGRAAGKLLEWQTTTQVTHRFRVSASAGAFVTGLRDYSYGLLEDSSKVRRRTDATSTTDTTTAIGYKRDKRIARLNGNEKINIGFTGLTHFHYRLLPAFDVAASLGLGAQPAGLQLLAGLTVLTGGEKQRLCLTGGMVAGKVNRLSGGYHEGQRLSTGISIVPTQAVNEHSWFFALTYNLTGTRTE</sequence>
<evidence type="ECO:0000313" key="2">
    <source>
        <dbReference type="Proteomes" id="UP001500454"/>
    </source>
</evidence>
<dbReference type="EMBL" id="BAABHA010000015">
    <property type="protein sequence ID" value="GAA4391438.1"/>
    <property type="molecule type" value="Genomic_DNA"/>
</dbReference>